<evidence type="ECO:0000256" key="2">
    <source>
        <dbReference type="ARBA" id="ARBA00023136"/>
    </source>
</evidence>
<evidence type="ECO:0000256" key="3">
    <source>
        <dbReference type="ARBA" id="ARBA00023139"/>
    </source>
</evidence>
<feature type="compositionally biased region" description="Basic and acidic residues" evidence="5">
    <location>
        <begin position="134"/>
        <end position="155"/>
    </location>
</feature>
<dbReference type="InterPro" id="IPR036328">
    <property type="entry name" value="MliC_sf"/>
</dbReference>
<dbReference type="AlphaFoldDB" id="A0ABD4T6G0"/>
<feature type="domain" description="C-type lysozyme inhibitor" evidence="6">
    <location>
        <begin position="71"/>
        <end position="125"/>
    </location>
</feature>
<organism evidence="7 8">
    <name type="scientific">Lyngbya confervoides BDU141951</name>
    <dbReference type="NCBI Taxonomy" id="1574623"/>
    <lineage>
        <taxon>Bacteria</taxon>
        <taxon>Bacillati</taxon>
        <taxon>Cyanobacteriota</taxon>
        <taxon>Cyanophyceae</taxon>
        <taxon>Oscillatoriophycideae</taxon>
        <taxon>Oscillatoriales</taxon>
        <taxon>Microcoleaceae</taxon>
        <taxon>Lyngbya</taxon>
    </lineage>
</organism>
<sequence length="344" mass="37861">MSYRRGVEDLVKVLVMTCSSRLWRVLGGVPMLILIGCGNGVSPGSRQNASPLSTAEAEATPDLETDLRTLYNCESGATIWASYPNQDTAIVEYQGETLQLTRAVSGSGARYVNPQWVWWTKGTGAGASGTLARHRGEEQPEDPLERCAEGAKESRQPPVPRGAETLASRSLDSRLINPVESVGPITRGTSEQDLIDWFGVENVTSVQLEVGEGQRVSGTRLFAGRLDELEIEWKGDRRSPKRMTIRTPGSSWRTHSGLKIRDSLEDVTLTNGRPFNLTGLGWDYPGRTLGWNGGTLPPELQLEFRATQQIPAQQMLMGEGPYSSSHPSFQNMGLVIETIYIRWD</sequence>
<evidence type="ECO:0000256" key="5">
    <source>
        <dbReference type="SAM" id="MobiDB-lite"/>
    </source>
</evidence>
<keyword evidence="8" id="KW-1185">Reference proteome</keyword>
<evidence type="ECO:0000313" key="7">
    <source>
        <dbReference type="EMBL" id="MCM1984226.1"/>
    </source>
</evidence>
<evidence type="ECO:0000256" key="1">
    <source>
        <dbReference type="ARBA" id="ARBA00022729"/>
    </source>
</evidence>
<comment type="caution">
    <text evidence="7">The sequence shown here is derived from an EMBL/GenBank/DDBJ whole genome shotgun (WGS) entry which is preliminary data.</text>
</comment>
<name>A0ABD4T6G0_9CYAN</name>
<keyword evidence="3" id="KW-0564">Palmitate</keyword>
<evidence type="ECO:0000313" key="8">
    <source>
        <dbReference type="Proteomes" id="UP000031561"/>
    </source>
</evidence>
<dbReference type="Proteomes" id="UP000031561">
    <property type="component" value="Unassembled WGS sequence"/>
</dbReference>
<protein>
    <submittedName>
        <fullName evidence="7">MliC family protein</fullName>
    </submittedName>
</protein>
<evidence type="ECO:0000259" key="6">
    <source>
        <dbReference type="Pfam" id="PF09864"/>
    </source>
</evidence>
<dbReference type="EMBL" id="JTHE03000089">
    <property type="protein sequence ID" value="MCM1984226.1"/>
    <property type="molecule type" value="Genomic_DNA"/>
</dbReference>
<dbReference type="Gene3D" id="2.40.128.200">
    <property type="match status" value="1"/>
</dbReference>
<dbReference type="SUPFAM" id="SSF141488">
    <property type="entry name" value="YdhA-like"/>
    <property type="match status" value="1"/>
</dbReference>
<feature type="region of interest" description="Disordered" evidence="5">
    <location>
        <begin position="127"/>
        <end position="170"/>
    </location>
</feature>
<keyword evidence="1" id="KW-0732">Signal</keyword>
<dbReference type="Pfam" id="PF09864">
    <property type="entry name" value="MliC"/>
    <property type="match status" value="1"/>
</dbReference>
<reference evidence="7 8" key="1">
    <citation type="journal article" date="2015" name="Genome Announc.">
        <title>Draft Genome Sequence of Filamentous Marine Cyanobacterium Lyngbya confervoides Strain BDU141951.</title>
        <authorList>
            <person name="Chandrababunaidu M.M."/>
            <person name="Sen D."/>
            <person name="Tripathy S."/>
        </authorList>
    </citation>
    <scope>NUCLEOTIDE SEQUENCE [LARGE SCALE GENOMIC DNA]</scope>
    <source>
        <strain evidence="7 8">BDU141951</strain>
    </source>
</reference>
<proteinExistence type="predicted"/>
<dbReference type="InterPro" id="IPR018660">
    <property type="entry name" value="MliC"/>
</dbReference>
<gene>
    <name evidence="7" type="ORF">QQ91_0015480</name>
</gene>
<dbReference type="RefSeq" id="WP_250833375.1">
    <property type="nucleotide sequence ID" value="NZ_JTHE03000089.1"/>
</dbReference>
<keyword evidence="2" id="KW-0472">Membrane</keyword>
<keyword evidence="4" id="KW-0449">Lipoprotein</keyword>
<accession>A0ABD4T6G0</accession>
<evidence type="ECO:0000256" key="4">
    <source>
        <dbReference type="ARBA" id="ARBA00023288"/>
    </source>
</evidence>